<evidence type="ECO:0000256" key="1">
    <source>
        <dbReference type="ARBA" id="ARBA00022737"/>
    </source>
</evidence>
<sequence>MASFVFLYPYWLVAIIPLFILCLWLFRRKNSTGLIAPHLANQLGFNQTKNHKPLSIGLALSGIVAIVALSGPSFQKAEQPSFDLATARVLVMDMSMSLYATDIQPNRLTQARYKALDLLPLWKEGTTGLIAYAGDAYTVSPLTSDTNTLHALIPNLSPEIMPYQGADAASAVKLAIEMLTNAGNHQGQIILISDDIDDREYQEIQALTSNQQWELSFLAIGTEEGAPIKLSDGSLLKQSSGATVIAKSHLSNMQSLSQSTGGVFAPFQHSNSDVELIANQKLSNQGRAKKHSDQQLTERVNNGFWLVPLLLIPGLFLFRKGGIWSVALLFLPLAYPTPSQANPWKTDDQQAYQSFKNEDFQSAAQQFSNQSWKGAAQYKAGDYQSAIETLTPLNSEDDQYNLANAYAQSGQLDDAIAHYQKLLKNNPNHALAKKNLDIVEQAKQQQQQQQQQQQDSKQNQEQNDNASQSQGSDKDQSSQQNKQSGQQGSKNESAQNDRSEPHKGSEKSDSEQKGDHSGSQPKPEPSDENDTQAGSSQARSPQAKSPQAEQSQTEPSQDKPSEGTQLPEEKDLTDPQTANRPSTDSYPEENSKVQQVDPDVRRLEQVESARDPSRLLRAQMLLQAQQRNAPQQNNKKW</sequence>
<dbReference type="Pfam" id="PF13519">
    <property type="entry name" value="VWA_2"/>
    <property type="match status" value="1"/>
</dbReference>
<feature type="transmembrane region" description="Helical" evidence="5">
    <location>
        <begin position="54"/>
        <end position="74"/>
    </location>
</feature>
<dbReference type="EMBL" id="AJYW02000309">
    <property type="protein sequence ID" value="OEE70467.1"/>
    <property type="molecule type" value="Genomic_DNA"/>
</dbReference>
<dbReference type="Proteomes" id="UP000094165">
    <property type="component" value="Unassembled WGS sequence"/>
</dbReference>
<evidence type="ECO:0000256" key="5">
    <source>
        <dbReference type="SAM" id="Phobius"/>
    </source>
</evidence>
<keyword evidence="5" id="KW-1133">Transmembrane helix</keyword>
<name>A0A1E5CM09_9VIBR</name>
<accession>A0A1E5CM09</accession>
<dbReference type="InterPro" id="IPR019734">
    <property type="entry name" value="TPR_rpt"/>
</dbReference>
<feature type="region of interest" description="Disordered" evidence="4">
    <location>
        <begin position="441"/>
        <end position="614"/>
    </location>
</feature>
<dbReference type="Pfam" id="PF07719">
    <property type="entry name" value="TPR_2"/>
    <property type="match status" value="1"/>
</dbReference>
<feature type="compositionally biased region" description="Low complexity" evidence="4">
    <location>
        <begin position="441"/>
        <end position="491"/>
    </location>
</feature>
<dbReference type="SUPFAM" id="SSF48452">
    <property type="entry name" value="TPR-like"/>
    <property type="match status" value="1"/>
</dbReference>
<proteinExistence type="predicted"/>
<evidence type="ECO:0000256" key="4">
    <source>
        <dbReference type="SAM" id="MobiDB-lite"/>
    </source>
</evidence>
<feature type="compositionally biased region" description="Polar residues" evidence="4">
    <location>
        <begin position="574"/>
        <end position="585"/>
    </location>
</feature>
<dbReference type="SUPFAM" id="SSF53300">
    <property type="entry name" value="vWA-like"/>
    <property type="match status" value="1"/>
</dbReference>
<dbReference type="InterPro" id="IPR036465">
    <property type="entry name" value="vWFA_dom_sf"/>
</dbReference>
<evidence type="ECO:0000259" key="6">
    <source>
        <dbReference type="Pfam" id="PF13519"/>
    </source>
</evidence>
<feature type="compositionally biased region" description="Basic and acidic residues" evidence="4">
    <location>
        <begin position="495"/>
        <end position="516"/>
    </location>
</feature>
<dbReference type="InterPro" id="IPR050768">
    <property type="entry name" value="UPF0353/GerABKA_families"/>
</dbReference>
<dbReference type="Gene3D" id="3.40.50.410">
    <property type="entry name" value="von Willebrand factor, type A domain"/>
    <property type="match status" value="1"/>
</dbReference>
<keyword evidence="5" id="KW-0812">Transmembrane</keyword>
<dbReference type="SMART" id="SM00028">
    <property type="entry name" value="TPR"/>
    <property type="match status" value="1"/>
</dbReference>
<feature type="compositionally biased region" description="Basic and acidic residues" evidence="4">
    <location>
        <begin position="598"/>
        <end position="614"/>
    </location>
</feature>
<keyword evidence="8" id="KW-1185">Reference proteome</keyword>
<feature type="transmembrane region" description="Helical" evidence="5">
    <location>
        <begin position="6"/>
        <end position="26"/>
    </location>
</feature>
<evidence type="ECO:0000313" key="8">
    <source>
        <dbReference type="Proteomes" id="UP000094165"/>
    </source>
</evidence>
<reference evidence="7 8" key="1">
    <citation type="journal article" date="2012" name="Science">
        <title>Ecological populations of bacteria act as socially cohesive units of antibiotic production and resistance.</title>
        <authorList>
            <person name="Cordero O.X."/>
            <person name="Wildschutte H."/>
            <person name="Kirkup B."/>
            <person name="Proehl S."/>
            <person name="Ngo L."/>
            <person name="Hussain F."/>
            <person name="Le Roux F."/>
            <person name="Mincer T."/>
            <person name="Polz M.F."/>
        </authorList>
    </citation>
    <scope>NUCLEOTIDE SEQUENCE [LARGE SCALE GENOMIC DNA]</scope>
    <source>
        <strain evidence="7 8">FF-238</strain>
    </source>
</reference>
<dbReference type="PROSITE" id="PS50005">
    <property type="entry name" value="TPR"/>
    <property type="match status" value="1"/>
</dbReference>
<evidence type="ECO:0000256" key="2">
    <source>
        <dbReference type="ARBA" id="ARBA00022803"/>
    </source>
</evidence>
<dbReference type="InterPro" id="IPR011990">
    <property type="entry name" value="TPR-like_helical_dom_sf"/>
</dbReference>
<dbReference type="InterPro" id="IPR002035">
    <property type="entry name" value="VWF_A"/>
</dbReference>
<gene>
    <name evidence="7" type="ORF">A130_08855</name>
</gene>
<feature type="repeat" description="TPR" evidence="3">
    <location>
        <begin position="396"/>
        <end position="429"/>
    </location>
</feature>
<feature type="compositionally biased region" description="Basic and acidic residues" evidence="4">
    <location>
        <begin position="556"/>
        <end position="573"/>
    </location>
</feature>
<keyword evidence="2 3" id="KW-0802">TPR repeat</keyword>
<dbReference type="InterPro" id="IPR013105">
    <property type="entry name" value="TPR_2"/>
</dbReference>
<dbReference type="AlphaFoldDB" id="A0A1E5CM09"/>
<evidence type="ECO:0000256" key="3">
    <source>
        <dbReference type="PROSITE-ProRule" id="PRU00339"/>
    </source>
</evidence>
<comment type="caution">
    <text evidence="7">The sequence shown here is derived from an EMBL/GenBank/DDBJ whole genome shotgun (WGS) entry which is preliminary data.</text>
</comment>
<organism evidence="7 8">
    <name type="scientific">Vibrio genomosp. F6 str. FF-238</name>
    <dbReference type="NCBI Taxonomy" id="1191298"/>
    <lineage>
        <taxon>Bacteria</taxon>
        <taxon>Pseudomonadati</taxon>
        <taxon>Pseudomonadota</taxon>
        <taxon>Gammaproteobacteria</taxon>
        <taxon>Vibrionales</taxon>
        <taxon>Vibrionaceae</taxon>
        <taxon>Vibrio</taxon>
    </lineage>
</organism>
<evidence type="ECO:0000313" key="7">
    <source>
        <dbReference type="EMBL" id="OEE70467.1"/>
    </source>
</evidence>
<keyword evidence="1" id="KW-0677">Repeat</keyword>
<feature type="domain" description="VWFA" evidence="6">
    <location>
        <begin position="89"/>
        <end position="194"/>
    </location>
</feature>
<dbReference type="Gene3D" id="1.25.40.10">
    <property type="entry name" value="Tetratricopeptide repeat domain"/>
    <property type="match status" value="1"/>
</dbReference>
<feature type="compositionally biased region" description="Polar residues" evidence="4">
    <location>
        <begin position="531"/>
        <end position="555"/>
    </location>
</feature>
<dbReference type="RefSeq" id="WP_017053525.1">
    <property type="nucleotide sequence ID" value="NZ_AJYW02000309.1"/>
</dbReference>
<dbReference type="PANTHER" id="PTHR22550">
    <property type="entry name" value="SPORE GERMINATION PROTEIN"/>
    <property type="match status" value="1"/>
</dbReference>
<protein>
    <recommendedName>
        <fullName evidence="6">VWFA domain-containing protein</fullName>
    </recommendedName>
</protein>
<dbReference type="PANTHER" id="PTHR22550:SF14">
    <property type="entry name" value="VWFA DOMAIN-CONTAINING PROTEIN"/>
    <property type="match status" value="1"/>
</dbReference>
<keyword evidence="5" id="KW-0472">Membrane</keyword>